<dbReference type="InterPro" id="IPR032710">
    <property type="entry name" value="NTF2-like_dom_sf"/>
</dbReference>
<protein>
    <submittedName>
        <fullName evidence="2">Uncharacterized protein</fullName>
    </submittedName>
</protein>
<dbReference type="PATRIC" id="fig|2746.7.peg.486"/>
<dbReference type="Proteomes" id="UP000092504">
    <property type="component" value="Unassembled WGS sequence"/>
</dbReference>
<dbReference type="SUPFAM" id="SSF54427">
    <property type="entry name" value="NTF2-like"/>
    <property type="match status" value="1"/>
</dbReference>
<dbReference type="Gene3D" id="3.10.450.50">
    <property type="match status" value="1"/>
</dbReference>
<evidence type="ECO:0000313" key="3">
    <source>
        <dbReference type="Proteomes" id="UP000092504"/>
    </source>
</evidence>
<comment type="caution">
    <text evidence="2">The sequence shown here is derived from an EMBL/GenBank/DDBJ whole genome shotgun (WGS) entry which is preliminary data.</text>
</comment>
<organism evidence="2 3">
    <name type="scientific">Halomonas elongata</name>
    <dbReference type="NCBI Taxonomy" id="2746"/>
    <lineage>
        <taxon>Bacteria</taxon>
        <taxon>Pseudomonadati</taxon>
        <taxon>Pseudomonadota</taxon>
        <taxon>Gammaproteobacteria</taxon>
        <taxon>Oceanospirillales</taxon>
        <taxon>Halomonadaceae</taxon>
        <taxon>Halomonas</taxon>
    </lineage>
</organism>
<dbReference type="AlphaFoldDB" id="A0A1B8P1K3"/>
<evidence type="ECO:0000313" key="2">
    <source>
        <dbReference type="EMBL" id="OBX36137.1"/>
    </source>
</evidence>
<reference evidence="2 3" key="1">
    <citation type="submission" date="2016-06" db="EMBL/GenBank/DDBJ databases">
        <title>Genome sequence of halotolerant plant growth promoting strain of Halomonas elongata HEK1 isolated from salterns of Rann of Kutch, Gujarat, India.</title>
        <authorList>
            <person name="Gaba S."/>
            <person name="Singh R.N."/>
            <person name="Abrol S."/>
            <person name="Kaushik R."/>
            <person name="Saxena A.K."/>
        </authorList>
    </citation>
    <scope>NUCLEOTIDE SEQUENCE [LARGE SCALE GENOMIC DNA]</scope>
    <source>
        <strain evidence="2 3">HEK1</strain>
    </source>
</reference>
<proteinExistence type="predicted"/>
<sequence length="105" mass="12301">MTTRTLTQNVQQWLEQFESALDRRDIRQVMSMFGEECYWRDLVAFTWNLKTMEGKDEIQSMLDATLARAQPGYWRIEGMPPSPTVSSKPGSPSRPLKRRVVDWYA</sequence>
<gene>
    <name evidence="2" type="ORF">A8U91_00473</name>
</gene>
<evidence type="ECO:0000256" key="1">
    <source>
        <dbReference type="SAM" id="MobiDB-lite"/>
    </source>
</evidence>
<feature type="region of interest" description="Disordered" evidence="1">
    <location>
        <begin position="78"/>
        <end position="105"/>
    </location>
</feature>
<dbReference type="EMBL" id="MAJD01000001">
    <property type="protein sequence ID" value="OBX36137.1"/>
    <property type="molecule type" value="Genomic_DNA"/>
</dbReference>
<name>A0A1B8P1K3_HALEL</name>
<accession>A0A1B8P1K3</accession>